<feature type="signal peptide" evidence="1">
    <location>
        <begin position="1"/>
        <end position="25"/>
    </location>
</feature>
<reference evidence="3" key="1">
    <citation type="submission" date="2018-12" db="EMBL/GenBank/DDBJ databases">
        <title>Complete genome sequence of an uncultured bacterium of the candidate phylum Bipolaricaulota.</title>
        <authorList>
            <person name="Kadnikov V.V."/>
            <person name="Mardanov A.V."/>
            <person name="Beletsky A.V."/>
            <person name="Frank Y.A."/>
            <person name="Karnachuk O.V."/>
            <person name="Ravin N.V."/>
        </authorList>
    </citation>
    <scope>NUCLEOTIDE SEQUENCE [LARGE SCALE GENOMIC DNA]</scope>
</reference>
<organism evidence="2 3">
    <name type="scientific">Bipolaricaulis sibiricus</name>
    <dbReference type="NCBI Taxonomy" id="2501609"/>
    <lineage>
        <taxon>Bacteria</taxon>
        <taxon>Candidatus Bipolaricaulota</taxon>
        <taxon>Candidatus Bipolaricaulia</taxon>
        <taxon>Candidatus Bipolaricaulales</taxon>
        <taxon>Candidatus Bipolaricaulaceae</taxon>
        <taxon>Candidatus Bipolaricaulis</taxon>
    </lineage>
</organism>
<evidence type="ECO:0000256" key="1">
    <source>
        <dbReference type="SAM" id="SignalP"/>
    </source>
</evidence>
<dbReference type="AlphaFoldDB" id="A0A410FWR7"/>
<evidence type="ECO:0000313" key="3">
    <source>
        <dbReference type="Proteomes" id="UP000287233"/>
    </source>
</evidence>
<dbReference type="KEGG" id="bih:BIP78_1668"/>
<accession>A0A410FWR7</accession>
<dbReference type="Proteomes" id="UP000287233">
    <property type="component" value="Chromosome"/>
</dbReference>
<evidence type="ECO:0000313" key="2">
    <source>
        <dbReference type="EMBL" id="QAA77432.1"/>
    </source>
</evidence>
<keyword evidence="1" id="KW-0732">Signal</keyword>
<sequence>MMRFLASMAVVGVLGVLSWSCPSFCPGCSSLTGFHLSETHPVLGPITKLCVRATCDVRPWCFETIVTTWSGPIPWTTFLLSGSESSFLTGPDVDAYVRSGVATVCVRHGYEVVIPLGGAGDLTGRKGLIMLPVRGLHGQSCMGPCPCDGRWVRPIVTTVVRPTDDPRRPQVHISAFDLDGDLVCIGHRGPLYGSLTSLTSVTGPRLETVALHTSCMDEYVYEPPARCDPFVDSVVGWARVSSTAMLLTR</sequence>
<protein>
    <submittedName>
        <fullName evidence="2">Uncharacterized protein</fullName>
    </submittedName>
</protein>
<proteinExistence type="predicted"/>
<gene>
    <name evidence="2" type="ORF">BIP78_1668</name>
</gene>
<dbReference type="EMBL" id="CP034928">
    <property type="protein sequence ID" value="QAA77432.1"/>
    <property type="molecule type" value="Genomic_DNA"/>
</dbReference>
<feature type="chain" id="PRO_5019579049" evidence="1">
    <location>
        <begin position="26"/>
        <end position="249"/>
    </location>
</feature>
<name>A0A410FWR7_BIPS1</name>